<evidence type="ECO:0000313" key="3">
    <source>
        <dbReference type="Proteomes" id="UP000478208"/>
    </source>
</evidence>
<keyword evidence="2" id="KW-0560">Oxidoreductase</keyword>
<gene>
    <name evidence="2" type="ORF">GN138_11260</name>
</gene>
<sequence>MYVVIYAFELKPNQETKFIEAWQGLTSLIYKHEGSLGSRLHKKDALNYIAYAQWPNQNAFDIAGGNLPEEANYYRDSMKSACVKFEVLEKLEVVKDLLKQQQSE</sequence>
<dbReference type="Pfam" id="PF03992">
    <property type="entry name" value="ABM"/>
    <property type="match status" value="1"/>
</dbReference>
<accession>A0A6L6U9R2</accession>
<reference evidence="2 3" key="1">
    <citation type="submission" date="2019-12" db="EMBL/GenBank/DDBJ databases">
        <authorList>
            <person name="Li J."/>
        </authorList>
    </citation>
    <scope>NUCLEOTIDE SEQUENCE [LARGE SCALE GENOMIC DNA]</scope>
    <source>
        <strain evidence="2 3">HL2-2</strain>
    </source>
</reference>
<dbReference type="EMBL" id="WOWS01000004">
    <property type="protein sequence ID" value="MUU79025.1"/>
    <property type="molecule type" value="Genomic_DNA"/>
</dbReference>
<evidence type="ECO:0000259" key="1">
    <source>
        <dbReference type="Pfam" id="PF03992"/>
    </source>
</evidence>
<organism evidence="2 3">
    <name type="scientific">Winogradskyella endarachnes</name>
    <dbReference type="NCBI Taxonomy" id="2681965"/>
    <lineage>
        <taxon>Bacteria</taxon>
        <taxon>Pseudomonadati</taxon>
        <taxon>Bacteroidota</taxon>
        <taxon>Flavobacteriia</taxon>
        <taxon>Flavobacteriales</taxon>
        <taxon>Flavobacteriaceae</taxon>
        <taxon>Winogradskyella</taxon>
    </lineage>
</organism>
<comment type="caution">
    <text evidence="2">The sequence shown here is derived from an EMBL/GenBank/DDBJ whole genome shotgun (WGS) entry which is preliminary data.</text>
</comment>
<proteinExistence type="predicted"/>
<dbReference type="InterPro" id="IPR007138">
    <property type="entry name" value="ABM_dom"/>
</dbReference>
<feature type="domain" description="ABM" evidence="1">
    <location>
        <begin position="1"/>
        <end position="61"/>
    </location>
</feature>
<dbReference type="GO" id="GO:0004497">
    <property type="term" value="F:monooxygenase activity"/>
    <property type="evidence" value="ECO:0007669"/>
    <property type="project" value="UniProtKB-KW"/>
</dbReference>
<dbReference type="Gene3D" id="3.30.70.100">
    <property type="match status" value="1"/>
</dbReference>
<protein>
    <submittedName>
        <fullName evidence="2">Antibiotic biosynthesis monooxygenase</fullName>
    </submittedName>
</protein>
<dbReference type="InterPro" id="IPR011008">
    <property type="entry name" value="Dimeric_a/b-barrel"/>
</dbReference>
<keyword evidence="3" id="KW-1185">Reference proteome</keyword>
<dbReference type="RefSeq" id="WP_157364102.1">
    <property type="nucleotide sequence ID" value="NZ_WOWS01000004.1"/>
</dbReference>
<dbReference type="AlphaFoldDB" id="A0A6L6U9R2"/>
<dbReference type="Proteomes" id="UP000478208">
    <property type="component" value="Unassembled WGS sequence"/>
</dbReference>
<evidence type="ECO:0000313" key="2">
    <source>
        <dbReference type="EMBL" id="MUU79025.1"/>
    </source>
</evidence>
<name>A0A6L6U9R2_9FLAO</name>
<dbReference type="SUPFAM" id="SSF54909">
    <property type="entry name" value="Dimeric alpha+beta barrel"/>
    <property type="match status" value="1"/>
</dbReference>
<keyword evidence="2" id="KW-0503">Monooxygenase</keyword>